<dbReference type="EMBL" id="ACFU01000003">
    <property type="protein sequence ID" value="EEF14897.1"/>
    <property type="molecule type" value="Genomic_DNA"/>
</dbReference>
<organism evidence="1 2">
    <name type="scientific">Campylobacter rectus RM3267</name>
    <dbReference type="NCBI Taxonomy" id="553218"/>
    <lineage>
        <taxon>Bacteria</taxon>
        <taxon>Pseudomonadati</taxon>
        <taxon>Campylobacterota</taxon>
        <taxon>Epsilonproteobacteria</taxon>
        <taxon>Campylobacterales</taxon>
        <taxon>Campylobacteraceae</taxon>
        <taxon>Campylobacter</taxon>
    </lineage>
</organism>
<gene>
    <name evidence="1" type="ORF">CAMRE0001_1588</name>
</gene>
<reference evidence="1 2" key="1">
    <citation type="submission" date="2008-08" db="EMBL/GenBank/DDBJ databases">
        <authorList>
            <person name="Madupu R."/>
            <person name="Durkin A.S."/>
            <person name="Torralba M."/>
            <person name="Methe B."/>
            <person name="Sutton G.G."/>
            <person name="Strausberg R.L."/>
            <person name="Nelson K.E."/>
        </authorList>
    </citation>
    <scope>NUCLEOTIDE SEQUENCE [LARGE SCALE GENOMIC DNA]</scope>
    <source>
        <strain evidence="1 2">RM3267</strain>
    </source>
</reference>
<dbReference type="STRING" id="553218.CAMRE0001_1588"/>
<keyword evidence="2" id="KW-1185">Reference proteome</keyword>
<proteinExistence type="predicted"/>
<comment type="caution">
    <text evidence="1">The sequence shown here is derived from an EMBL/GenBank/DDBJ whole genome shotgun (WGS) entry which is preliminary data.</text>
</comment>
<accession>B9CZ15</accession>
<evidence type="ECO:0000313" key="1">
    <source>
        <dbReference type="EMBL" id="EEF14897.1"/>
    </source>
</evidence>
<dbReference type="AlphaFoldDB" id="B9CZ15"/>
<name>B9CZ15_CAMRE</name>
<protein>
    <submittedName>
        <fullName evidence="1">Uncharacterized protein</fullName>
    </submittedName>
</protein>
<evidence type="ECO:0000313" key="2">
    <source>
        <dbReference type="Proteomes" id="UP000003082"/>
    </source>
</evidence>
<dbReference type="Proteomes" id="UP000003082">
    <property type="component" value="Unassembled WGS sequence"/>
</dbReference>
<sequence>MSPVAAVKFTNSRRDFSLPVCRAARFQALNLTFDLQL</sequence>